<accession>W4S1Z9</accession>
<protein>
    <submittedName>
        <fullName evidence="1">Uncharacterized protein</fullName>
    </submittedName>
</protein>
<evidence type="ECO:0000313" key="2">
    <source>
        <dbReference type="Proteomes" id="UP000019143"/>
    </source>
</evidence>
<comment type="caution">
    <text evidence="1">The sequence shown here is derived from an EMBL/GenBank/DDBJ whole genome shotgun (WGS) entry which is preliminary data.</text>
</comment>
<sequence length="70" mass="6915">MTVCPAGSNLDAAAGSVAAAAHGATAAIVSVSAKRQHRVVIAVPSSAWDASIRGYPGRPVSGALREIMSA</sequence>
<dbReference type="Proteomes" id="UP000019143">
    <property type="component" value="Unassembled WGS sequence"/>
</dbReference>
<proteinExistence type="predicted"/>
<gene>
    <name evidence="1" type="ORF">XPU_1730</name>
</gene>
<evidence type="ECO:0000313" key="1">
    <source>
        <dbReference type="EMBL" id="GAE50198.1"/>
    </source>
</evidence>
<dbReference type="AlphaFoldDB" id="W4S1Z9"/>
<organism evidence="1 2">
    <name type="scientific">Xanthomonas arboricola pv. pruni str. MAFF 311562</name>
    <dbReference type="NCBI Taxonomy" id="1414836"/>
    <lineage>
        <taxon>Bacteria</taxon>
        <taxon>Pseudomonadati</taxon>
        <taxon>Pseudomonadota</taxon>
        <taxon>Gammaproteobacteria</taxon>
        <taxon>Lysobacterales</taxon>
        <taxon>Lysobacteraceae</taxon>
        <taxon>Xanthomonas</taxon>
    </lineage>
</organism>
<dbReference type="EMBL" id="BAVB01000242">
    <property type="protein sequence ID" value="GAE50198.1"/>
    <property type="molecule type" value="Genomic_DNA"/>
</dbReference>
<reference evidence="1 2" key="1">
    <citation type="submission" date="2014-01" db="EMBL/GenBank/DDBJ databases">
        <title>Genome sequence and analysis of Xanthomonas arboricola pv. pruni.</title>
        <authorList>
            <person name="Fujikawa T."/>
            <person name="Nakazono-Nagaoka E."/>
        </authorList>
    </citation>
    <scope>NUCLEOTIDE SEQUENCE [LARGE SCALE GENOMIC DNA]</scope>
    <source>
        <strain evidence="2">MAFF 311562</strain>
    </source>
</reference>
<name>W4S1Z9_9XANT</name>